<keyword evidence="7" id="KW-1185">Reference proteome</keyword>
<evidence type="ECO:0000259" key="5">
    <source>
        <dbReference type="PROSITE" id="PS50102"/>
    </source>
</evidence>
<dbReference type="Pfam" id="PF00076">
    <property type="entry name" value="RRM_1"/>
    <property type="match status" value="3"/>
</dbReference>
<dbReference type="Proteomes" id="UP000494165">
    <property type="component" value="Unassembled WGS sequence"/>
</dbReference>
<dbReference type="GO" id="GO:0005737">
    <property type="term" value="C:cytoplasm"/>
    <property type="evidence" value="ECO:0007669"/>
    <property type="project" value="UniProtKB-ARBA"/>
</dbReference>
<dbReference type="GO" id="GO:0003729">
    <property type="term" value="F:mRNA binding"/>
    <property type="evidence" value="ECO:0007669"/>
    <property type="project" value="TreeGrafter"/>
</dbReference>
<dbReference type="SMART" id="SM00360">
    <property type="entry name" value="RRM"/>
    <property type="match status" value="3"/>
</dbReference>
<proteinExistence type="predicted"/>
<feature type="compositionally biased region" description="Polar residues" evidence="4">
    <location>
        <begin position="164"/>
        <end position="174"/>
    </location>
</feature>
<dbReference type="AlphaFoldDB" id="A0A8S1CZE6"/>
<dbReference type="OrthoDB" id="266020at2759"/>
<dbReference type="InterPro" id="IPR012677">
    <property type="entry name" value="Nucleotide-bd_a/b_plait_sf"/>
</dbReference>
<dbReference type="PANTHER" id="PTHR48025">
    <property type="entry name" value="OS02G0815200 PROTEIN"/>
    <property type="match status" value="1"/>
</dbReference>
<dbReference type="InterPro" id="IPR002343">
    <property type="entry name" value="Hud_Sxl_RNA"/>
</dbReference>
<name>A0A8S1CZE6_9INSE</name>
<dbReference type="Gene3D" id="3.30.70.330">
    <property type="match status" value="3"/>
</dbReference>
<keyword evidence="1" id="KW-0677">Repeat</keyword>
<dbReference type="SUPFAM" id="SSF54928">
    <property type="entry name" value="RNA-binding domain, RBD"/>
    <property type="match status" value="2"/>
</dbReference>
<dbReference type="EMBL" id="CADEPI010000054">
    <property type="protein sequence ID" value="CAB3370740.1"/>
    <property type="molecule type" value="Genomic_DNA"/>
</dbReference>
<reference evidence="6 7" key="1">
    <citation type="submission" date="2020-04" db="EMBL/GenBank/DDBJ databases">
        <authorList>
            <person name="Alioto T."/>
            <person name="Alioto T."/>
            <person name="Gomez Garrido J."/>
        </authorList>
    </citation>
    <scope>NUCLEOTIDE SEQUENCE [LARGE SCALE GENOMIC DNA]</scope>
</reference>
<dbReference type="InterPro" id="IPR000504">
    <property type="entry name" value="RRM_dom"/>
</dbReference>
<evidence type="ECO:0000256" key="3">
    <source>
        <dbReference type="PROSITE-ProRule" id="PRU00176"/>
    </source>
</evidence>
<feature type="domain" description="RRM" evidence="5">
    <location>
        <begin position="588"/>
        <end position="664"/>
    </location>
</feature>
<dbReference type="GO" id="GO:1990904">
    <property type="term" value="C:ribonucleoprotein complex"/>
    <property type="evidence" value="ECO:0007669"/>
    <property type="project" value="InterPro"/>
</dbReference>
<dbReference type="PROSITE" id="PS50102">
    <property type="entry name" value="RRM"/>
    <property type="match status" value="3"/>
</dbReference>
<evidence type="ECO:0000313" key="7">
    <source>
        <dbReference type="Proteomes" id="UP000494165"/>
    </source>
</evidence>
<dbReference type="Gene3D" id="3.90.228.10">
    <property type="match status" value="1"/>
</dbReference>
<feature type="region of interest" description="Disordered" evidence="4">
    <location>
        <begin position="164"/>
        <end position="198"/>
    </location>
</feature>
<dbReference type="InterPro" id="IPR050502">
    <property type="entry name" value="Euk_RNA-bind_prot"/>
</dbReference>
<dbReference type="GO" id="GO:0010629">
    <property type="term" value="P:negative regulation of gene expression"/>
    <property type="evidence" value="ECO:0007669"/>
    <property type="project" value="UniProtKB-ARBA"/>
</dbReference>
<organism evidence="6 7">
    <name type="scientific">Cloeon dipterum</name>
    <dbReference type="NCBI Taxonomy" id="197152"/>
    <lineage>
        <taxon>Eukaryota</taxon>
        <taxon>Metazoa</taxon>
        <taxon>Ecdysozoa</taxon>
        <taxon>Arthropoda</taxon>
        <taxon>Hexapoda</taxon>
        <taxon>Insecta</taxon>
        <taxon>Pterygota</taxon>
        <taxon>Palaeoptera</taxon>
        <taxon>Ephemeroptera</taxon>
        <taxon>Pisciforma</taxon>
        <taxon>Baetidae</taxon>
        <taxon>Cloeon</taxon>
    </lineage>
</organism>
<dbReference type="CDD" id="cd00590">
    <property type="entry name" value="RRM_SF"/>
    <property type="match status" value="1"/>
</dbReference>
<evidence type="ECO:0000313" key="6">
    <source>
        <dbReference type="EMBL" id="CAB3370740.1"/>
    </source>
</evidence>
<gene>
    <name evidence="6" type="ORF">CLODIP_2_CD04453</name>
</gene>
<feature type="domain" description="RRM" evidence="5">
    <location>
        <begin position="673"/>
        <end position="753"/>
    </location>
</feature>
<dbReference type="InterPro" id="IPR035979">
    <property type="entry name" value="RBD_domain_sf"/>
</dbReference>
<sequence>MPSRVKHSSHVTQSRRLIGNLSCLPPPLHVTRIIAFFTIRKEEIKMDQWYLNFSQVSSWASYWTGLDVQYRFGGPTVQQHLQGCEQPFQPQKFHYQPPAMSQQIAPPPARARAKPINEFEQMYDIKFPKSNNPPRRSVSNRLDVPVPLKRLNYAPNWQAPPSWSPFCQENNFPDHQSRSKISGQGGSRQGRQGSPAVTTRYYRRMGKRDPPLRPGVRAFCTYDTDRKRSRSKKLKAEGRKLQFVYEIRACLWHKTKMGLHKRKTRLGSIFNRQRLYRQVKNNKMFCRKSHSEYFTRNAEKPRVSVKAFDTPDLDKCRTDEYVSLVTLCTPTSWQEPRHAYFRHLEYQLFRLDPAGLEFASLQNQMKDSNFGILQAVRLQNLYLFGAYLSKKEQMAGGSTLLAEVVRFFCVERNHVKHLCKHGFDSRRLTDDLNAYLTPKDAHAHRPKNNVLMVAARATVLPAKLARSENDVYPEFREMSFHVCPIGFSNFPAATTRIPRQNVVYRFIRSAHPNVNRWYPPQQHQIPSFLASPYNSQALYHPPFVTPPPFKFHYGDLNGNCSPASREFLNSVGSSLDCSPEQGDLPNYCDLIVHCIPLEMNEKDLTRMFHNFGSLTSAKIVRDSMTGQSMGFVKYSKPHFAQKALAAMNGLKIGSEEIKVSYARPPGCNDIKNATLCVIHLPSCVRTCAQLEEMFSPYGKIISARLLLDLDMKPCGVGFVKFYVRQEAAAAMNALNGVVLEPSGRPLTVKFPRMQFDGVEPDTAASQVQNGIYVANLDSSVSEATLMALFRQFGAVHDIFIIKNHWTCRKNSAFVTMASLASAQTAINHLNGRFVGTKRIYVVFRLCSP</sequence>
<dbReference type="GO" id="GO:0009967">
    <property type="term" value="P:positive regulation of signal transduction"/>
    <property type="evidence" value="ECO:0007669"/>
    <property type="project" value="UniProtKB-ARBA"/>
</dbReference>
<protein>
    <recommendedName>
        <fullName evidence="5">RRM domain-containing protein</fullName>
    </recommendedName>
</protein>
<comment type="caution">
    <text evidence="6">The sequence shown here is derived from an EMBL/GenBank/DDBJ whole genome shotgun (WGS) entry which is preliminary data.</text>
</comment>
<dbReference type="PANTHER" id="PTHR48025:SF1">
    <property type="entry name" value="RRM DOMAIN-CONTAINING PROTEIN"/>
    <property type="match status" value="1"/>
</dbReference>
<evidence type="ECO:0000256" key="4">
    <source>
        <dbReference type="SAM" id="MobiDB-lite"/>
    </source>
</evidence>
<feature type="domain" description="RRM" evidence="5">
    <location>
        <begin position="769"/>
        <end position="841"/>
    </location>
</feature>
<keyword evidence="2 3" id="KW-0694">RNA-binding</keyword>
<dbReference type="PRINTS" id="PR00961">
    <property type="entry name" value="HUDSXLRNA"/>
</dbReference>
<dbReference type="FunFam" id="3.30.70.330:FF:000383">
    <property type="entry name" value="Sex lethal, isoform D"/>
    <property type="match status" value="1"/>
</dbReference>
<evidence type="ECO:0000256" key="2">
    <source>
        <dbReference type="ARBA" id="ARBA00022884"/>
    </source>
</evidence>
<evidence type="ECO:0000256" key="1">
    <source>
        <dbReference type="ARBA" id="ARBA00022737"/>
    </source>
</evidence>
<accession>A0A8S1CZE6</accession>